<evidence type="ECO:0000256" key="3">
    <source>
        <dbReference type="PROSITE-ProRule" id="PRU00708"/>
    </source>
</evidence>
<proteinExistence type="inferred from homology"/>
<name>A0A1Q3BIY0_CEPFO</name>
<dbReference type="InterPro" id="IPR046848">
    <property type="entry name" value="E_motif"/>
</dbReference>
<dbReference type="FunFam" id="1.25.40.10:FF:000196">
    <property type="entry name" value="Pentatricopeptide repeat-containing protein At4g14850"/>
    <property type="match status" value="1"/>
</dbReference>
<dbReference type="Gene3D" id="1.25.40.10">
    <property type="entry name" value="Tetratricopeptide repeat domain"/>
    <property type="match status" value="5"/>
</dbReference>
<dbReference type="FunFam" id="1.25.40.10:FF:000285">
    <property type="entry name" value="Pentatricopeptide repeat-containing protein, chloroplastic"/>
    <property type="match status" value="1"/>
</dbReference>
<dbReference type="PANTHER" id="PTHR47926:SF452">
    <property type="entry name" value="PENTATRICOPEPTIDE REPEAT-CONTAINING PROTEIN"/>
    <property type="match status" value="1"/>
</dbReference>
<evidence type="ECO:0000313" key="4">
    <source>
        <dbReference type="EMBL" id="GAV67792.1"/>
    </source>
</evidence>
<feature type="non-terminal residue" evidence="4">
    <location>
        <position position="720"/>
    </location>
</feature>
<dbReference type="AlphaFoldDB" id="A0A1Q3BIY0"/>
<feature type="repeat" description="PPR" evidence="3">
    <location>
        <begin position="507"/>
        <end position="541"/>
    </location>
</feature>
<dbReference type="STRING" id="3775.A0A1Q3BIY0"/>
<dbReference type="Pfam" id="PF13041">
    <property type="entry name" value="PPR_2"/>
    <property type="match status" value="1"/>
</dbReference>
<evidence type="ECO:0000313" key="5">
    <source>
        <dbReference type="Proteomes" id="UP000187406"/>
    </source>
</evidence>
<dbReference type="PANTHER" id="PTHR47926">
    <property type="entry name" value="PENTATRICOPEPTIDE REPEAT-CONTAINING PROTEIN"/>
    <property type="match status" value="1"/>
</dbReference>
<dbReference type="OrthoDB" id="1887476at2759"/>
<dbReference type="FunFam" id="1.25.40.10:FF:000090">
    <property type="entry name" value="Pentatricopeptide repeat-containing protein, chloroplastic"/>
    <property type="match status" value="1"/>
</dbReference>
<comment type="similarity">
    <text evidence="2">Belongs to the PPR family. PCMP-E subfamily.</text>
</comment>
<dbReference type="NCBIfam" id="TIGR00756">
    <property type="entry name" value="PPR"/>
    <property type="match status" value="4"/>
</dbReference>
<evidence type="ECO:0000256" key="1">
    <source>
        <dbReference type="ARBA" id="ARBA00022737"/>
    </source>
</evidence>
<dbReference type="Proteomes" id="UP000187406">
    <property type="component" value="Unassembled WGS sequence"/>
</dbReference>
<dbReference type="InterPro" id="IPR011990">
    <property type="entry name" value="TPR-like_helical_dom_sf"/>
</dbReference>
<dbReference type="InParanoid" id="A0A1Q3BIY0"/>
<protein>
    <submittedName>
        <fullName evidence="4">PPR domain-containing protein/PPR_2 domain-containing protein</fullName>
    </submittedName>
</protein>
<gene>
    <name evidence="4" type="ORF">CFOL_v3_11296</name>
</gene>
<dbReference type="InterPro" id="IPR046960">
    <property type="entry name" value="PPR_At4g14850-like_plant"/>
</dbReference>
<organism evidence="4 5">
    <name type="scientific">Cephalotus follicularis</name>
    <name type="common">Albany pitcher plant</name>
    <dbReference type="NCBI Taxonomy" id="3775"/>
    <lineage>
        <taxon>Eukaryota</taxon>
        <taxon>Viridiplantae</taxon>
        <taxon>Streptophyta</taxon>
        <taxon>Embryophyta</taxon>
        <taxon>Tracheophyta</taxon>
        <taxon>Spermatophyta</taxon>
        <taxon>Magnoliopsida</taxon>
        <taxon>eudicotyledons</taxon>
        <taxon>Gunneridae</taxon>
        <taxon>Pentapetalae</taxon>
        <taxon>rosids</taxon>
        <taxon>fabids</taxon>
        <taxon>Oxalidales</taxon>
        <taxon>Cephalotaceae</taxon>
        <taxon>Cephalotus</taxon>
    </lineage>
</organism>
<dbReference type="GO" id="GO:0003723">
    <property type="term" value="F:RNA binding"/>
    <property type="evidence" value="ECO:0007669"/>
    <property type="project" value="InterPro"/>
</dbReference>
<feature type="repeat" description="PPR" evidence="3">
    <location>
        <begin position="406"/>
        <end position="440"/>
    </location>
</feature>
<dbReference type="FunCoup" id="A0A1Q3BIY0">
    <property type="interactions" value="96"/>
</dbReference>
<reference evidence="5" key="1">
    <citation type="submission" date="2016-04" db="EMBL/GenBank/DDBJ databases">
        <title>Cephalotus genome sequencing.</title>
        <authorList>
            <person name="Fukushima K."/>
            <person name="Hasebe M."/>
            <person name="Fang X."/>
        </authorList>
    </citation>
    <scope>NUCLEOTIDE SEQUENCE [LARGE SCALE GENOMIC DNA]</scope>
    <source>
        <strain evidence="5">cv. St1</strain>
    </source>
</reference>
<keyword evidence="1" id="KW-0677">Repeat</keyword>
<dbReference type="GO" id="GO:0009451">
    <property type="term" value="P:RNA modification"/>
    <property type="evidence" value="ECO:0007669"/>
    <property type="project" value="InterPro"/>
</dbReference>
<feature type="repeat" description="PPR" evidence="3">
    <location>
        <begin position="164"/>
        <end position="198"/>
    </location>
</feature>
<feature type="repeat" description="PPR" evidence="3">
    <location>
        <begin position="265"/>
        <end position="299"/>
    </location>
</feature>
<accession>A0A1Q3BIY0</accession>
<dbReference type="Pfam" id="PF01535">
    <property type="entry name" value="PPR"/>
    <property type="match status" value="8"/>
</dbReference>
<sequence>LLKACASLSNFHYGQTLHSTIIVLGLQFDPFITTSLINMYVKCGSLGDAAQVFDQLFWSEALVQDVTIWNSIIYGFFKCSHFKDGVVQFRRMLLMGIRPDAYSLCILLGRCGDGIDGKQIHGHIVRNVFNVDPYLETALIDMYCCCDRPMDAWRLLDKLEDKHNVVAWNVMIGGFCENGLWVYSLELYTLAKNEDVEFVSSSFSSTLSACYQGEAVGFGAMVHCDVIKMGFGDDPYVYTSLLTMYAKCRLVEDAERVFDQIPHKVIELWNAMISAYVGNGFAYEALDVYRRMRLSKIPPDCFTMSNILSCSSMIGSYGFGRSLHAELVKREMEAEGVKPDSDIMASVISASTGLENVYLGCQIHGSVTKSGFEMDVFVASSLIDMYSKCGFPEMAGNVFSGMQHKNLVAWNSILSCYCRNGLPELSIGLFPQIVQQGLYPDSVSITSVLVAVSSIAALLKGKILHGYLLRLKILSDIQVENALIDMYVKCGLLKYAERIFQNMGQKNLVSWNSMISGYGSHGDCLGAMGLFDEMKRSGIASDEVTFLSLFSSCNHSGFVKEGQNLFQSMRVEYGIEPNMDHYVNIVDLLGRAGCLDDAYSFVRNMPIEPDRSVWLCLLCACRAYHNVGLGEVVAHKLVNLEPSRGSNYVQLMNLYGEAEMWDNAANIRALMKERQLKKSPGCSWIEVRNRVDAFYSGDSSSLRTTDIYETLSTLRRNMKK</sequence>
<evidence type="ECO:0000256" key="2">
    <source>
        <dbReference type="ARBA" id="ARBA00061659"/>
    </source>
</evidence>
<keyword evidence="5" id="KW-1185">Reference proteome</keyword>
<comment type="caution">
    <text evidence="4">The sequence shown here is derived from an EMBL/GenBank/DDBJ whole genome shotgun (WGS) entry which is preliminary data.</text>
</comment>
<dbReference type="Pfam" id="PF20431">
    <property type="entry name" value="E_motif"/>
    <property type="match status" value="1"/>
</dbReference>
<feature type="non-terminal residue" evidence="4">
    <location>
        <position position="1"/>
    </location>
</feature>
<dbReference type="InterPro" id="IPR002885">
    <property type="entry name" value="PPR_rpt"/>
</dbReference>
<dbReference type="PROSITE" id="PS51375">
    <property type="entry name" value="PPR"/>
    <property type="match status" value="6"/>
</dbReference>
<dbReference type="EMBL" id="BDDD01000586">
    <property type="protein sequence ID" value="GAV67792.1"/>
    <property type="molecule type" value="Genomic_DNA"/>
</dbReference>
<feature type="repeat" description="PPR" evidence="3">
    <location>
        <begin position="234"/>
        <end position="264"/>
    </location>
</feature>
<feature type="repeat" description="PPR" evidence="3">
    <location>
        <begin position="65"/>
        <end position="99"/>
    </location>
</feature>